<dbReference type="GO" id="GO:0005576">
    <property type="term" value="C:extracellular region"/>
    <property type="evidence" value="ECO:0007669"/>
    <property type="project" value="UniProtKB-SubCell"/>
</dbReference>
<dbReference type="OrthoDB" id="5950649at2759"/>
<name>A0A9P0BCN9_BRAAE</name>
<dbReference type="SUPFAM" id="SSF57501">
    <property type="entry name" value="Cystine-knot cytokines"/>
    <property type="match status" value="1"/>
</dbReference>
<keyword evidence="7" id="KW-1185">Reference proteome</keyword>
<organism evidence="6 7">
    <name type="scientific">Brassicogethes aeneus</name>
    <name type="common">Rape pollen beetle</name>
    <name type="synonym">Meligethes aeneus</name>
    <dbReference type="NCBI Taxonomy" id="1431903"/>
    <lineage>
        <taxon>Eukaryota</taxon>
        <taxon>Metazoa</taxon>
        <taxon>Ecdysozoa</taxon>
        <taxon>Arthropoda</taxon>
        <taxon>Hexapoda</taxon>
        <taxon>Insecta</taxon>
        <taxon>Pterygota</taxon>
        <taxon>Neoptera</taxon>
        <taxon>Endopterygota</taxon>
        <taxon>Coleoptera</taxon>
        <taxon>Polyphaga</taxon>
        <taxon>Cucujiformia</taxon>
        <taxon>Nitidulidae</taxon>
        <taxon>Meligethinae</taxon>
        <taxon>Brassicogethes</taxon>
    </lineage>
</organism>
<comment type="subcellular location">
    <subcellularLocation>
        <location evidence="1">Secreted</location>
    </subcellularLocation>
</comment>
<dbReference type="PANTHER" id="PTHR39940:SF4">
    <property type="entry name" value="PROTEIN TRUNK"/>
    <property type="match status" value="1"/>
</dbReference>
<keyword evidence="5" id="KW-0732">Signal</keyword>
<evidence type="ECO:0000256" key="4">
    <source>
        <dbReference type="ARBA" id="ARBA00022525"/>
    </source>
</evidence>
<dbReference type="EMBL" id="OV121137">
    <property type="protein sequence ID" value="CAH0559248.1"/>
    <property type="molecule type" value="Genomic_DNA"/>
</dbReference>
<evidence type="ECO:0000256" key="5">
    <source>
        <dbReference type="ARBA" id="ARBA00022729"/>
    </source>
</evidence>
<accession>A0A9P0BCN9</accession>
<evidence type="ECO:0000313" key="6">
    <source>
        <dbReference type="EMBL" id="CAH0559248.1"/>
    </source>
</evidence>
<reference evidence="6" key="1">
    <citation type="submission" date="2021-12" db="EMBL/GenBank/DDBJ databases">
        <authorList>
            <person name="King R."/>
        </authorList>
    </citation>
    <scope>NUCLEOTIDE SEQUENCE</scope>
</reference>
<dbReference type="InterPro" id="IPR008717">
    <property type="entry name" value="Noggin"/>
</dbReference>
<gene>
    <name evidence="6" type="ORF">MELIAE_LOCUS9372</name>
</gene>
<dbReference type="Gene3D" id="2.10.90.10">
    <property type="entry name" value="Cystine-knot cytokines"/>
    <property type="match status" value="1"/>
</dbReference>
<keyword evidence="4" id="KW-0964">Secreted</keyword>
<evidence type="ECO:0000256" key="2">
    <source>
        <dbReference type="ARBA" id="ARBA00007480"/>
    </source>
</evidence>
<keyword evidence="3" id="KW-0217">Developmental protein</keyword>
<sequence>MFFITFLIKSLNCNECGEVSLSLLAETLGPAFNGRYMSISTPMDDDAFLNESMMQGKRKTDYVLNFLAQNVEDDEEKPAWEIKNHIEYSIKKQKQNTHQQRKKRNTNYMQEWHCKSTLVWTDLGPDYFPRYLRSVNCLSEHCWFKIYKCKPRSFAVKILRRKRNKCVPLKPGTKIGSEGLPMELKELWVWEERPVNFCCDCTIFNM</sequence>
<evidence type="ECO:0000313" key="7">
    <source>
        <dbReference type="Proteomes" id="UP001154078"/>
    </source>
</evidence>
<dbReference type="AlphaFoldDB" id="A0A9P0BCN9"/>
<dbReference type="Proteomes" id="UP001154078">
    <property type="component" value="Chromosome 6"/>
</dbReference>
<proteinExistence type="inferred from homology"/>
<dbReference type="InterPro" id="IPR029034">
    <property type="entry name" value="Cystine-knot_cytokine"/>
</dbReference>
<protein>
    <submittedName>
        <fullName evidence="6">Uncharacterized protein</fullName>
    </submittedName>
</protein>
<comment type="similarity">
    <text evidence="2">Belongs to the noggin family.</text>
</comment>
<evidence type="ECO:0000256" key="3">
    <source>
        <dbReference type="ARBA" id="ARBA00022473"/>
    </source>
</evidence>
<dbReference type="PANTHER" id="PTHR39940">
    <property type="entry name" value="PROTHORACICOTROPIC HORMONE, ISOFORM F"/>
    <property type="match status" value="1"/>
</dbReference>
<dbReference type="Pfam" id="PF05806">
    <property type="entry name" value="Noggin"/>
    <property type="match status" value="1"/>
</dbReference>
<dbReference type="GO" id="GO:0005102">
    <property type="term" value="F:signaling receptor binding"/>
    <property type="evidence" value="ECO:0007669"/>
    <property type="project" value="TreeGrafter"/>
</dbReference>
<dbReference type="InterPro" id="IPR052876">
    <property type="entry name" value="Insect_Hormone_Regulators"/>
</dbReference>
<evidence type="ECO:0000256" key="1">
    <source>
        <dbReference type="ARBA" id="ARBA00004613"/>
    </source>
</evidence>